<dbReference type="NCBIfam" id="NF009888">
    <property type="entry name" value="PRK13348.1"/>
    <property type="match status" value="1"/>
</dbReference>
<dbReference type="InterPro" id="IPR017685">
    <property type="entry name" value="ArgP"/>
</dbReference>
<dbReference type="PRINTS" id="PR00039">
    <property type="entry name" value="HTHLYSR"/>
</dbReference>
<dbReference type="RefSeq" id="WP_144685532.1">
    <property type="nucleotide sequence ID" value="NZ_VLLC01000020.1"/>
</dbReference>
<dbReference type="AlphaFoldDB" id="A0A562RJL3"/>
<keyword evidence="7" id="KW-1185">Reference proteome</keyword>
<evidence type="ECO:0000256" key="4">
    <source>
        <dbReference type="ARBA" id="ARBA00023163"/>
    </source>
</evidence>
<dbReference type="SUPFAM" id="SSF53850">
    <property type="entry name" value="Periplasmic binding protein-like II"/>
    <property type="match status" value="1"/>
</dbReference>
<comment type="similarity">
    <text evidence="1">Belongs to the LysR transcriptional regulatory family.</text>
</comment>
<sequence>MLDYKLLEALASVVEEGGFERAAQTLHITQSAVSQRIKLLESQTGQVLLVRSSPPRATEPGVRLLKHYRQVASLEADLEDALLPEGPGAYRSLTVGLNADSLVTWFPEAVQEFLLSRMILLDLRTDDQDVTHRLLQDGEVMGCITSRDRAVQGCRIHLLGSMRYRMLASPAYMDRWLPSGLEGLRDLEAPVLIFNRKDRLQDRFFNQVTGLSLNPPVHYIPSATSFLNFILLGLGCGMVPDLQSRSFLNSGSLVELVPDMPMDVPLFWHCWDIGSSLLKDFTDVLVQEAGKRLF</sequence>
<accession>A0A562RJL3</accession>
<evidence type="ECO:0000256" key="1">
    <source>
        <dbReference type="ARBA" id="ARBA00009437"/>
    </source>
</evidence>
<dbReference type="SUPFAM" id="SSF46785">
    <property type="entry name" value="Winged helix' DNA-binding domain"/>
    <property type="match status" value="1"/>
</dbReference>
<dbReference type="PROSITE" id="PS50931">
    <property type="entry name" value="HTH_LYSR"/>
    <property type="match status" value="1"/>
</dbReference>
<dbReference type="EMBL" id="VLLC01000020">
    <property type="protein sequence ID" value="TWI68586.1"/>
    <property type="molecule type" value="Genomic_DNA"/>
</dbReference>
<keyword evidence="2" id="KW-0805">Transcription regulation</keyword>
<feature type="domain" description="HTH lysR-type" evidence="5">
    <location>
        <begin position="2"/>
        <end position="58"/>
    </location>
</feature>
<keyword evidence="4" id="KW-0804">Transcription</keyword>
<evidence type="ECO:0000259" key="5">
    <source>
        <dbReference type="PROSITE" id="PS50931"/>
    </source>
</evidence>
<keyword evidence="3" id="KW-0238">DNA-binding</keyword>
<dbReference type="InterPro" id="IPR005119">
    <property type="entry name" value="LysR_subst-bd"/>
</dbReference>
<dbReference type="PANTHER" id="PTHR30579:SF2">
    <property type="entry name" value="HTH-TYPE TRANSCRIPTIONAL REGULATOR ARGP"/>
    <property type="match status" value="1"/>
</dbReference>
<dbReference type="NCBIfam" id="NF002964">
    <property type="entry name" value="PRK03635.1"/>
    <property type="match status" value="1"/>
</dbReference>
<evidence type="ECO:0000256" key="2">
    <source>
        <dbReference type="ARBA" id="ARBA00023015"/>
    </source>
</evidence>
<proteinExistence type="inferred from homology"/>
<dbReference type="InterPro" id="IPR050176">
    <property type="entry name" value="LTTR"/>
</dbReference>
<organism evidence="6 7">
    <name type="scientific">Desulfobotulus alkaliphilus</name>
    <dbReference type="NCBI Taxonomy" id="622671"/>
    <lineage>
        <taxon>Bacteria</taxon>
        <taxon>Pseudomonadati</taxon>
        <taxon>Thermodesulfobacteriota</taxon>
        <taxon>Desulfobacteria</taxon>
        <taxon>Desulfobacterales</taxon>
        <taxon>Desulfobacteraceae</taxon>
        <taxon>Desulfobotulus</taxon>
    </lineage>
</organism>
<evidence type="ECO:0000256" key="3">
    <source>
        <dbReference type="ARBA" id="ARBA00023125"/>
    </source>
</evidence>
<dbReference type="Pfam" id="PF00126">
    <property type="entry name" value="HTH_1"/>
    <property type="match status" value="1"/>
</dbReference>
<gene>
    <name evidence="6" type="ORF">LZ24_02422</name>
</gene>
<comment type="caution">
    <text evidence="6">The sequence shown here is derived from an EMBL/GenBank/DDBJ whole genome shotgun (WGS) entry which is preliminary data.</text>
</comment>
<dbReference type="Proteomes" id="UP000318307">
    <property type="component" value="Unassembled WGS sequence"/>
</dbReference>
<dbReference type="InterPro" id="IPR036388">
    <property type="entry name" value="WH-like_DNA-bd_sf"/>
</dbReference>
<name>A0A562RJL3_9BACT</name>
<dbReference type="NCBIfam" id="TIGR03298">
    <property type="entry name" value="argP"/>
    <property type="match status" value="1"/>
</dbReference>
<dbReference type="Gene3D" id="3.40.190.290">
    <property type="match status" value="1"/>
</dbReference>
<dbReference type="Gene3D" id="1.10.10.10">
    <property type="entry name" value="Winged helix-like DNA-binding domain superfamily/Winged helix DNA-binding domain"/>
    <property type="match status" value="1"/>
</dbReference>
<evidence type="ECO:0000313" key="6">
    <source>
        <dbReference type="EMBL" id="TWI68586.1"/>
    </source>
</evidence>
<dbReference type="OrthoDB" id="3252676at2"/>
<reference evidence="6 7" key="1">
    <citation type="submission" date="2019-07" db="EMBL/GenBank/DDBJ databases">
        <title>Genome sequencing of 100 strains of the haloalkaliphilic chemolithoautotrophic sulfur-oxidizing bacterium Thioalkalivibrio.</title>
        <authorList>
            <person name="Muyzer G."/>
        </authorList>
    </citation>
    <scope>NUCLEOTIDE SEQUENCE [LARGE SCALE GENOMIC DNA]</scope>
    <source>
        <strain evidence="6 7">ASO4-4</strain>
    </source>
</reference>
<dbReference type="GO" id="GO:0003700">
    <property type="term" value="F:DNA-binding transcription factor activity"/>
    <property type="evidence" value="ECO:0007669"/>
    <property type="project" value="InterPro"/>
</dbReference>
<evidence type="ECO:0000313" key="7">
    <source>
        <dbReference type="Proteomes" id="UP000318307"/>
    </source>
</evidence>
<dbReference type="InterPro" id="IPR000847">
    <property type="entry name" value="LysR_HTH_N"/>
</dbReference>
<dbReference type="Pfam" id="PF03466">
    <property type="entry name" value="LysR_substrate"/>
    <property type="match status" value="1"/>
</dbReference>
<dbReference type="InterPro" id="IPR036390">
    <property type="entry name" value="WH_DNA-bd_sf"/>
</dbReference>
<dbReference type="GO" id="GO:0003677">
    <property type="term" value="F:DNA binding"/>
    <property type="evidence" value="ECO:0007669"/>
    <property type="project" value="UniProtKB-KW"/>
</dbReference>
<protein>
    <submittedName>
        <fullName evidence="6">LysR family transcriptional regulator (Chromosome initiation inhibitor)</fullName>
    </submittedName>
</protein>
<dbReference type="PANTHER" id="PTHR30579">
    <property type="entry name" value="TRANSCRIPTIONAL REGULATOR"/>
    <property type="match status" value="1"/>
</dbReference>